<dbReference type="NCBIfam" id="TIGR00904">
    <property type="entry name" value="mreB"/>
    <property type="match status" value="1"/>
</dbReference>
<keyword evidence="4 6" id="KW-0133">Cell shape</keyword>
<dbReference type="Gene3D" id="3.30.420.40">
    <property type="match status" value="3"/>
</dbReference>
<dbReference type="InterPro" id="IPR056546">
    <property type="entry name" value="MreB_MamK-like"/>
</dbReference>
<sequence>MFKYRGTAVGIDLGTANLLMYIKGKGITVREPSIITIDVNKKEIVATGQKAKDMIGRTHSGLQTIRPIRDGVIADYESTTLMIQHYLKQAVSKGIFATKPTLVISVPSNITSVEKRAVIDAAIQGGARDAHIVEESFAAAIGASLPVWEPTGSMIVDIGGGTTEVAVISLGGIVISTSCKVAGDEMDRLIIQHIRKEYQLLIGEPTAEKIKINLFNEELSNRKSIRGRDLVTGLPRTIEITDEEIWNVLIEPIEIINQTIRHTLENTPPELAADIMERGLILTGGVAQLRGLDTVISNATNLPVIVSDDPLDCVVKGTAKVLENVKILK</sequence>
<dbReference type="Proteomes" id="UP001478862">
    <property type="component" value="Unassembled WGS sequence"/>
</dbReference>
<dbReference type="PANTHER" id="PTHR42749:SF1">
    <property type="entry name" value="CELL SHAPE-DETERMINING PROTEIN MREB"/>
    <property type="match status" value="1"/>
</dbReference>
<feature type="binding site" evidence="6">
    <location>
        <begin position="160"/>
        <end position="162"/>
    </location>
    <ligand>
        <name>ATP</name>
        <dbReference type="ChEBI" id="CHEBI:30616"/>
    </ligand>
</feature>
<keyword evidence="3 6" id="KW-0067">ATP-binding</keyword>
<gene>
    <name evidence="6" type="primary">mreB</name>
    <name evidence="7" type="ORF">ABNX05_01020</name>
</gene>
<accession>A0ABV1ML09</accession>
<name>A0ABV1ML09_9BACI</name>
<evidence type="ECO:0000256" key="6">
    <source>
        <dbReference type="HAMAP-Rule" id="MF_02207"/>
    </source>
</evidence>
<dbReference type="CDD" id="cd10225">
    <property type="entry name" value="ASKHA_NBD_MreB-like"/>
    <property type="match status" value="1"/>
</dbReference>
<dbReference type="EMBL" id="JBEGDG010000001">
    <property type="protein sequence ID" value="MEQ6353192.1"/>
    <property type="molecule type" value="Genomic_DNA"/>
</dbReference>
<evidence type="ECO:0000313" key="8">
    <source>
        <dbReference type="Proteomes" id="UP001478862"/>
    </source>
</evidence>
<dbReference type="NCBIfam" id="NF010539">
    <property type="entry name" value="PRK13927.1"/>
    <property type="match status" value="1"/>
</dbReference>
<dbReference type="Pfam" id="PF06723">
    <property type="entry name" value="MreB_Mbl"/>
    <property type="match status" value="1"/>
</dbReference>
<proteinExistence type="inferred from homology"/>
<keyword evidence="2 6" id="KW-0547">Nucleotide-binding</keyword>
<comment type="caution">
    <text evidence="6">Lacks conserved residue(s) required for the propagation of feature annotation.</text>
</comment>
<evidence type="ECO:0000313" key="7">
    <source>
        <dbReference type="EMBL" id="MEQ6353192.1"/>
    </source>
</evidence>
<protein>
    <recommendedName>
        <fullName evidence="6">Cell shape-determining protein MreB</fullName>
    </recommendedName>
</protein>
<comment type="function">
    <text evidence="6">Forms membrane-associated dynamic filaments that are essential for cell shape determination. Acts by regulating cell wall synthesis and cell elongation, and thus cell shape. A feedback loop between cell geometry and MreB localization may maintain elongated cell shape by targeting cell wall growth to regions of negative cell wall curvature.</text>
</comment>
<dbReference type="PRINTS" id="PR01652">
    <property type="entry name" value="SHAPEPROTEIN"/>
</dbReference>
<evidence type="ECO:0000256" key="3">
    <source>
        <dbReference type="ARBA" id="ARBA00022840"/>
    </source>
</evidence>
<keyword evidence="1 6" id="KW-0963">Cytoplasm</keyword>
<evidence type="ECO:0000256" key="5">
    <source>
        <dbReference type="ARBA" id="ARBA00023458"/>
    </source>
</evidence>
<comment type="similarity">
    <text evidence="5 6">Belongs to the FtsA/MreB family.</text>
</comment>
<organism evidence="7 8">
    <name type="scientific">Lysinibacillus zambalensis</name>
    <dbReference type="NCBI Taxonomy" id="3160866"/>
    <lineage>
        <taxon>Bacteria</taxon>
        <taxon>Bacillati</taxon>
        <taxon>Bacillota</taxon>
        <taxon>Bacilli</taxon>
        <taxon>Bacillales</taxon>
        <taxon>Bacillaceae</taxon>
        <taxon>Lysinibacillus</taxon>
    </lineage>
</organism>
<dbReference type="RefSeq" id="WP_349657977.1">
    <property type="nucleotide sequence ID" value="NZ_JBEGDG010000001.1"/>
</dbReference>
<feature type="binding site" evidence="6">
    <location>
        <begin position="15"/>
        <end position="17"/>
    </location>
    <ligand>
        <name>ATP</name>
        <dbReference type="ChEBI" id="CHEBI:30616"/>
    </ligand>
</feature>
<keyword evidence="8" id="KW-1185">Reference proteome</keyword>
<dbReference type="InterPro" id="IPR043129">
    <property type="entry name" value="ATPase_NBD"/>
</dbReference>
<reference evidence="7 8" key="1">
    <citation type="submission" date="2024-06" db="EMBL/GenBank/DDBJ databases">
        <title>Lysinibacillus zambalefons sp. nov., a Novel Firmicute Isolated from the Poon Bato Zambales Hyperalkaline Spring.</title>
        <authorList>
            <person name="Aja J.A."/>
            <person name="Lazaro J.E.H."/>
            <person name="Llorin L.D."/>
            <person name="Lim K.R."/>
            <person name="Teodosio J."/>
            <person name="Dalisay D.S."/>
        </authorList>
    </citation>
    <scope>NUCLEOTIDE SEQUENCE [LARGE SCALE GENOMIC DNA]</scope>
    <source>
        <strain evidence="7 8">M3</strain>
    </source>
</reference>
<dbReference type="InterPro" id="IPR004753">
    <property type="entry name" value="MreB"/>
</dbReference>
<dbReference type="SUPFAM" id="SSF53067">
    <property type="entry name" value="Actin-like ATPase domain"/>
    <property type="match status" value="2"/>
</dbReference>
<evidence type="ECO:0000256" key="1">
    <source>
        <dbReference type="ARBA" id="ARBA00022490"/>
    </source>
</evidence>
<dbReference type="PANTHER" id="PTHR42749">
    <property type="entry name" value="CELL SHAPE-DETERMINING PROTEIN MREB"/>
    <property type="match status" value="1"/>
</dbReference>
<comment type="subcellular location">
    <subcellularLocation>
        <location evidence="6">Cytoplasm</location>
    </subcellularLocation>
    <text evidence="6">Membrane-associated.</text>
</comment>
<evidence type="ECO:0000256" key="4">
    <source>
        <dbReference type="ARBA" id="ARBA00022960"/>
    </source>
</evidence>
<comment type="caution">
    <text evidence="7">The sequence shown here is derived from an EMBL/GenBank/DDBJ whole genome shotgun (WGS) entry which is preliminary data.</text>
</comment>
<dbReference type="HAMAP" id="MF_02207">
    <property type="entry name" value="MreB"/>
    <property type="match status" value="1"/>
</dbReference>
<feature type="binding site" evidence="6">
    <location>
        <begin position="208"/>
        <end position="211"/>
    </location>
    <ligand>
        <name>ATP</name>
        <dbReference type="ChEBI" id="CHEBI:30616"/>
    </ligand>
</feature>
<evidence type="ECO:0000256" key="2">
    <source>
        <dbReference type="ARBA" id="ARBA00022741"/>
    </source>
</evidence>
<comment type="subunit">
    <text evidence="6">Forms polymers.</text>
</comment>